<evidence type="ECO:0000313" key="1">
    <source>
        <dbReference type="EMBL" id="AZS06380.1"/>
    </source>
</evidence>
<sequence>MITKTEFFAMMNDENNQMGATARVASYDEGKGKTTLIIRQDGAPNEELSTHRSAAKANEAFSKYSEWLEEWFAGRVA</sequence>
<gene>
    <name evidence="1" type="ORF">AAS23_gp67</name>
</gene>
<protein>
    <submittedName>
        <fullName evidence="1">Uncharacterized protein</fullName>
    </submittedName>
</protein>
<name>A0A3S9U7Y6_9CAUD</name>
<reference evidence="1 2" key="1">
    <citation type="submission" date="2018-10" db="EMBL/GenBank/DDBJ databases">
        <title>Complete genome sequence of Pantoea phage vB_PagS_AAS23.</title>
        <authorList>
            <person name="Truncaite L."/>
            <person name="Simoliuniene M."/>
            <person name="Kazlauskas D."/>
            <person name="Meskys R."/>
            <person name="Simoliunas E."/>
        </authorList>
    </citation>
    <scope>NUCLEOTIDE SEQUENCE [LARGE SCALE GENOMIC DNA]</scope>
    <source>
        <strain evidence="1">AAS23</strain>
    </source>
</reference>
<proteinExistence type="predicted"/>
<dbReference type="Proteomes" id="UP000288641">
    <property type="component" value="Segment"/>
</dbReference>
<accession>A0A3S9U7Y6</accession>
<evidence type="ECO:0000313" key="2">
    <source>
        <dbReference type="Proteomes" id="UP000288641"/>
    </source>
</evidence>
<keyword evidence="2" id="KW-1185">Reference proteome</keyword>
<organism evidence="1 2">
    <name type="scientific">Pantoea phage vB_PagS_AAS23</name>
    <dbReference type="NCBI Taxonomy" id="2499073"/>
    <lineage>
        <taxon>Viruses</taxon>
        <taxon>Duplodnaviria</taxon>
        <taxon>Heunggongvirae</taxon>
        <taxon>Uroviricota</taxon>
        <taxon>Caudoviricetes</taxon>
        <taxon>Drexlerviridae</taxon>
        <taxon>Sauletekiovirus</taxon>
        <taxon>Sauletekiovirus AAS23</taxon>
    </lineage>
</organism>
<dbReference type="EMBL" id="MK095606">
    <property type="protein sequence ID" value="AZS06380.1"/>
    <property type="molecule type" value="Genomic_DNA"/>
</dbReference>